<feature type="domain" description="Glycosyltransferase 2-like" evidence="1">
    <location>
        <begin position="11"/>
        <end position="139"/>
    </location>
</feature>
<dbReference type="PANTHER" id="PTHR22916:SF3">
    <property type="entry name" value="UDP-GLCNAC:BETAGAL BETA-1,3-N-ACETYLGLUCOSAMINYLTRANSFERASE-LIKE PROTEIN 1"/>
    <property type="match status" value="1"/>
</dbReference>
<keyword evidence="2" id="KW-0808">Transferase</keyword>
<dbReference type="InterPro" id="IPR001173">
    <property type="entry name" value="Glyco_trans_2-like"/>
</dbReference>
<gene>
    <name evidence="2" type="ORF">E2B99_07350</name>
</gene>
<reference evidence="2 3" key="1">
    <citation type="submission" date="2019-03" db="EMBL/GenBank/DDBJ databases">
        <title>Alkanindiges illinoisensis: a potential pathogenic isolated from ascites of a gastric cancer patient with abdominal metastasis.</title>
        <authorList>
            <person name="Hu X."/>
            <person name="Yang B."/>
            <person name="Yan X."/>
            <person name="Lin L."/>
            <person name="Zhao H."/>
            <person name="Zhou F."/>
            <person name="Su B."/>
            <person name="Chen J."/>
            <person name="Rui Y."/>
            <person name="Wang Q."/>
            <person name="Zheng L."/>
        </authorList>
    </citation>
    <scope>NUCLEOTIDE SEQUENCE [LARGE SCALE GENOMIC DNA]</scope>
    <source>
        <strain evidence="2 3">NFYY 23406</strain>
    </source>
</reference>
<protein>
    <submittedName>
        <fullName evidence="2">Glycosyltransferase</fullName>
    </submittedName>
</protein>
<dbReference type="InterPro" id="IPR029044">
    <property type="entry name" value="Nucleotide-diphossugar_trans"/>
</dbReference>
<evidence type="ECO:0000259" key="1">
    <source>
        <dbReference type="Pfam" id="PF00535"/>
    </source>
</evidence>
<dbReference type="SUPFAM" id="SSF53448">
    <property type="entry name" value="Nucleotide-diphospho-sugar transferases"/>
    <property type="match status" value="1"/>
</dbReference>
<dbReference type="Gene3D" id="3.90.550.10">
    <property type="entry name" value="Spore Coat Polysaccharide Biosynthesis Protein SpsA, Chain A"/>
    <property type="match status" value="1"/>
</dbReference>
<organism evidence="2 3">
    <name type="scientific">Alkanindiges illinoisensis</name>
    <dbReference type="NCBI Taxonomy" id="197183"/>
    <lineage>
        <taxon>Bacteria</taxon>
        <taxon>Pseudomonadati</taxon>
        <taxon>Pseudomonadota</taxon>
        <taxon>Gammaproteobacteria</taxon>
        <taxon>Moraxellales</taxon>
        <taxon>Moraxellaceae</taxon>
        <taxon>Alkanindiges</taxon>
    </lineage>
</organism>
<sequence>MSLEQSNPLVTVYIPTFNRVELLKRAVESVRQQTYQNLEIIIVDDCSNDGTHEYLDEIGKQDSRIRYFIKEKNSGACVSRNIAIENAKGKFITGLDDDDYFLKERIELFLRKWEKRNVDCIALYSLYKHKVSDKKIKDSFLKKIIRRNYADRKTILVNNLIGNQIFVETAIMKQTGGFDPNLPAWQDFECWYRLLGNQKFYLVKESTYVVDTSHPFERITQKKISKIKEAYNYFRLKHSLTGQDEVLLYAHLYNYDINLASYSFLIKNFFTYGNYYSLFKLIQKIKLEFR</sequence>
<comment type="caution">
    <text evidence="2">The sequence shown here is derived from an EMBL/GenBank/DDBJ whole genome shotgun (WGS) entry which is preliminary data.</text>
</comment>
<dbReference type="Proteomes" id="UP000297834">
    <property type="component" value="Unassembled WGS sequence"/>
</dbReference>
<dbReference type="AlphaFoldDB" id="A0A4Y7XC73"/>
<dbReference type="CDD" id="cd00761">
    <property type="entry name" value="Glyco_tranf_GTA_type"/>
    <property type="match status" value="1"/>
</dbReference>
<name>A0A4Y7XC73_9GAMM</name>
<dbReference type="PANTHER" id="PTHR22916">
    <property type="entry name" value="GLYCOSYLTRANSFERASE"/>
    <property type="match status" value="1"/>
</dbReference>
<keyword evidence="3" id="KW-1185">Reference proteome</keyword>
<dbReference type="GO" id="GO:0016758">
    <property type="term" value="F:hexosyltransferase activity"/>
    <property type="evidence" value="ECO:0007669"/>
    <property type="project" value="UniProtKB-ARBA"/>
</dbReference>
<dbReference type="EMBL" id="SNTY01000025">
    <property type="protein sequence ID" value="TEU26822.1"/>
    <property type="molecule type" value="Genomic_DNA"/>
</dbReference>
<accession>A0A4Y7XC73</accession>
<dbReference type="Pfam" id="PF00535">
    <property type="entry name" value="Glycos_transf_2"/>
    <property type="match status" value="1"/>
</dbReference>
<evidence type="ECO:0000313" key="3">
    <source>
        <dbReference type="Proteomes" id="UP000297834"/>
    </source>
</evidence>
<evidence type="ECO:0000313" key="2">
    <source>
        <dbReference type="EMBL" id="TEU26822.1"/>
    </source>
</evidence>
<dbReference type="OrthoDB" id="8742915at2"/>
<dbReference type="RefSeq" id="WP_134244269.1">
    <property type="nucleotide sequence ID" value="NZ_SNTY01000025.1"/>
</dbReference>
<proteinExistence type="predicted"/>